<geneLocation type="nucleomorph" evidence="2"/>
<evidence type="ECO:0000256" key="1">
    <source>
        <dbReference type="SAM" id="Phobius"/>
    </source>
</evidence>
<name>A0A0H5BHR4_9EUKA</name>
<reference evidence="2" key="1">
    <citation type="journal article" date="2015" name="Genome Biol. Evol.">
        <title>Nucleomorph Genome Sequences of Two Chlorarachniophytes, Amorphochlora amoebiformis and Lotharella vacuolata.</title>
        <authorList>
            <person name="Suzuki S."/>
            <person name="Shirato S."/>
            <person name="Hirakawa Y."/>
            <person name="Ishida K."/>
        </authorList>
    </citation>
    <scope>NUCLEOTIDE SEQUENCE</scope>
    <source>
        <strain evidence="2">CCMP240</strain>
    </source>
</reference>
<keyword evidence="1" id="KW-1133">Transmembrane helix</keyword>
<keyword evidence="1" id="KW-0812">Transmembrane</keyword>
<proteinExistence type="predicted"/>
<evidence type="ECO:0000313" key="2">
    <source>
        <dbReference type="EMBL" id="BAS01688.1"/>
    </source>
</evidence>
<protein>
    <submittedName>
        <fullName evidence="2">Uncharacterized protein</fullName>
    </submittedName>
</protein>
<accession>A0A0H5BHR4</accession>
<dbReference type="EMBL" id="AB996601">
    <property type="protein sequence ID" value="BAS01688.1"/>
    <property type="molecule type" value="Genomic_DNA"/>
</dbReference>
<organism evidence="2">
    <name type="scientific">Lotharella vacuolata</name>
    <dbReference type="NCBI Taxonomy" id="74820"/>
    <lineage>
        <taxon>Eukaryota</taxon>
        <taxon>Sar</taxon>
        <taxon>Rhizaria</taxon>
        <taxon>Cercozoa</taxon>
        <taxon>Chlorarachniophyceae</taxon>
        <taxon>Lotharella</taxon>
    </lineage>
</organism>
<keyword evidence="1" id="KW-0472">Membrane</keyword>
<sequence>MNCWRFLKRIECLYSENGKYTQKNIISNLLIVNAKNIKNLKFLIKIFERIFNIKKIFKKKGLPFLKILNKKIFKKYKKVIFIISSDCNKCKILFLSFSHLLGYFYFIKYDKSLIENFNNLTSNFELIIKNFRNSYERILLNYLKKFFTKQSFIYKKKILLLLITYRYLYLMFVIYICSFFSYQFIRYLISYDYGYYNKKILNINLSKKKYNLIMILIKIIIL</sequence>
<feature type="transmembrane region" description="Helical" evidence="1">
    <location>
        <begin position="158"/>
        <end position="185"/>
    </location>
</feature>
<keyword evidence="2" id="KW-0542">Nucleomorph</keyword>
<dbReference type="AlphaFoldDB" id="A0A0H5BHR4"/>